<dbReference type="GO" id="GO:0032298">
    <property type="term" value="P:positive regulation of DNA-templated DNA replication initiation"/>
    <property type="evidence" value="ECO:0007669"/>
    <property type="project" value="TreeGrafter"/>
</dbReference>
<dbReference type="RefSeq" id="WP_332287447.1">
    <property type="nucleotide sequence ID" value="NZ_JAZIBG010000008.1"/>
</dbReference>
<gene>
    <name evidence="1" type="ORF">V4F39_01430</name>
</gene>
<dbReference type="GO" id="GO:0006260">
    <property type="term" value="P:DNA replication"/>
    <property type="evidence" value="ECO:0007669"/>
    <property type="project" value="InterPro"/>
</dbReference>
<dbReference type="GO" id="GO:0003677">
    <property type="term" value="F:DNA binding"/>
    <property type="evidence" value="ECO:0007669"/>
    <property type="project" value="InterPro"/>
</dbReference>
<dbReference type="SUPFAM" id="SSF102400">
    <property type="entry name" value="DNA polymerase III chi subunit"/>
    <property type="match status" value="1"/>
</dbReference>
<comment type="caution">
    <text evidence="1">The sequence shown here is derived from an EMBL/GenBank/DDBJ whole genome shotgun (WGS) entry which is preliminary data.</text>
</comment>
<dbReference type="Gene3D" id="3.40.50.10110">
    <property type="entry name" value="DNA polymerase III subunit chi"/>
    <property type="match status" value="1"/>
</dbReference>
<organism evidence="1 2">
    <name type="scientific">Aquincola agrisoli</name>
    <dbReference type="NCBI Taxonomy" id="3119538"/>
    <lineage>
        <taxon>Bacteria</taxon>
        <taxon>Pseudomonadati</taxon>
        <taxon>Pseudomonadota</taxon>
        <taxon>Betaproteobacteria</taxon>
        <taxon>Burkholderiales</taxon>
        <taxon>Sphaerotilaceae</taxon>
        <taxon>Aquincola</taxon>
    </lineage>
</organism>
<evidence type="ECO:0000313" key="1">
    <source>
        <dbReference type="EMBL" id="MEF7612551.1"/>
    </source>
</evidence>
<dbReference type="PANTHER" id="PTHR38767:SF1">
    <property type="entry name" value="DNA POLYMERASE III SUBUNIT CHI"/>
    <property type="match status" value="1"/>
</dbReference>
<dbReference type="Pfam" id="PF04364">
    <property type="entry name" value="DNA_pol3_chi"/>
    <property type="match status" value="1"/>
</dbReference>
<name>A0AAW9PYG0_9BURK</name>
<keyword evidence="1" id="KW-0808">Transferase</keyword>
<dbReference type="GO" id="GO:0003887">
    <property type="term" value="F:DNA-directed DNA polymerase activity"/>
    <property type="evidence" value="ECO:0007669"/>
    <property type="project" value="UniProtKB-EC"/>
</dbReference>
<dbReference type="PANTHER" id="PTHR38767">
    <property type="entry name" value="DNA POLYMERASE III SUBUNIT CHI"/>
    <property type="match status" value="1"/>
</dbReference>
<dbReference type="InterPro" id="IPR036768">
    <property type="entry name" value="PolIII_chi_sf"/>
</dbReference>
<protein>
    <submittedName>
        <fullName evidence="1">DNA polymerase III subunit chi</fullName>
        <ecNumber evidence="1">2.7.7.7</ecNumber>
    </submittedName>
</protein>
<keyword evidence="1" id="KW-0548">Nucleotidyltransferase</keyword>
<dbReference type="EC" id="2.7.7.7" evidence="1"/>
<accession>A0AAW9PYG0</accession>
<proteinExistence type="predicted"/>
<keyword evidence="2" id="KW-1185">Reference proteome</keyword>
<dbReference type="EMBL" id="JAZIBG010000008">
    <property type="protein sequence ID" value="MEF7612551.1"/>
    <property type="molecule type" value="Genomic_DNA"/>
</dbReference>
<dbReference type="InterPro" id="IPR007459">
    <property type="entry name" value="DNA_pol3_chi"/>
</dbReference>
<sequence>MPSAVEFHTGMADKVGFACRLLRKAYAKGARVAVRGAPELLGRLDEALWLFDPQQFVPHVRVRRGPAVAPRLARTPLWLLDPGTAAPGSPAPEVLVNLGPEMPEDAHRFARVIEIVAADPGDREAGRRRWRAYEAQGAKIVHHAQGAA</sequence>
<dbReference type="AlphaFoldDB" id="A0AAW9PYG0"/>
<reference evidence="1 2" key="1">
    <citation type="submission" date="2024-02" db="EMBL/GenBank/DDBJ databases">
        <title>Genome sequence of Aquincola sp. MAHUQ-54.</title>
        <authorList>
            <person name="Huq M.A."/>
        </authorList>
    </citation>
    <scope>NUCLEOTIDE SEQUENCE [LARGE SCALE GENOMIC DNA]</scope>
    <source>
        <strain evidence="1 2">MAHUQ-54</strain>
    </source>
</reference>
<evidence type="ECO:0000313" key="2">
    <source>
        <dbReference type="Proteomes" id="UP001336250"/>
    </source>
</evidence>
<dbReference type="Proteomes" id="UP001336250">
    <property type="component" value="Unassembled WGS sequence"/>
</dbReference>